<dbReference type="Proteomes" id="UP000186817">
    <property type="component" value="Unassembled WGS sequence"/>
</dbReference>
<comment type="caution">
    <text evidence="2">The sequence shown here is derived from an EMBL/GenBank/DDBJ whole genome shotgun (WGS) entry which is preliminary data.</text>
</comment>
<protein>
    <submittedName>
        <fullName evidence="2">Uncharacterized protein</fullName>
    </submittedName>
</protein>
<evidence type="ECO:0000313" key="2">
    <source>
        <dbReference type="EMBL" id="OLP75117.1"/>
    </source>
</evidence>
<organism evidence="2 3">
    <name type="scientific">Symbiodinium microadriaticum</name>
    <name type="common">Dinoflagellate</name>
    <name type="synonym">Zooxanthella microadriatica</name>
    <dbReference type="NCBI Taxonomy" id="2951"/>
    <lineage>
        <taxon>Eukaryota</taxon>
        <taxon>Sar</taxon>
        <taxon>Alveolata</taxon>
        <taxon>Dinophyceae</taxon>
        <taxon>Suessiales</taxon>
        <taxon>Symbiodiniaceae</taxon>
        <taxon>Symbiodinium</taxon>
    </lineage>
</organism>
<reference evidence="2 3" key="1">
    <citation type="submission" date="2016-02" db="EMBL/GenBank/DDBJ databases">
        <title>Genome analysis of coral dinoflagellate symbionts highlights evolutionary adaptations to a symbiotic lifestyle.</title>
        <authorList>
            <person name="Aranda M."/>
            <person name="Li Y."/>
            <person name="Liew Y.J."/>
            <person name="Baumgarten S."/>
            <person name="Simakov O."/>
            <person name="Wilson M."/>
            <person name="Piel J."/>
            <person name="Ashoor H."/>
            <person name="Bougouffa S."/>
            <person name="Bajic V.B."/>
            <person name="Ryu T."/>
            <person name="Ravasi T."/>
            <person name="Bayer T."/>
            <person name="Micklem G."/>
            <person name="Kim H."/>
            <person name="Bhak J."/>
            <person name="Lajeunesse T.C."/>
            <person name="Voolstra C.R."/>
        </authorList>
    </citation>
    <scope>NUCLEOTIDE SEQUENCE [LARGE SCALE GENOMIC DNA]</scope>
    <source>
        <strain evidence="2 3">CCMP2467</strain>
    </source>
</reference>
<dbReference type="AlphaFoldDB" id="A0A1Q9BWP1"/>
<evidence type="ECO:0000313" key="3">
    <source>
        <dbReference type="Proteomes" id="UP000186817"/>
    </source>
</evidence>
<proteinExistence type="predicted"/>
<sequence>MRPELEDEAWWFSEVSQKLRPDQPPRGESSSDGLFFDDQYRGGSAANTLKGRGVGVVLDAANQSAREDTRYGVVRQGQFVNLPTDSEGGEDLAPHLLQRATGGTREASGAVDGGPHESQGKC</sequence>
<name>A0A1Q9BWP1_SYMMI</name>
<feature type="region of interest" description="Disordered" evidence="1">
    <location>
        <begin position="15"/>
        <end position="38"/>
    </location>
</feature>
<feature type="region of interest" description="Disordered" evidence="1">
    <location>
        <begin position="82"/>
        <end position="122"/>
    </location>
</feature>
<keyword evidence="3" id="KW-1185">Reference proteome</keyword>
<evidence type="ECO:0000256" key="1">
    <source>
        <dbReference type="SAM" id="MobiDB-lite"/>
    </source>
</evidence>
<gene>
    <name evidence="2" type="ORF">AK812_SmicGene45138</name>
</gene>
<accession>A0A1Q9BWP1</accession>
<dbReference type="EMBL" id="LSRX01002778">
    <property type="protein sequence ID" value="OLP75117.1"/>
    <property type="molecule type" value="Genomic_DNA"/>
</dbReference>